<dbReference type="RefSeq" id="WP_376918690.1">
    <property type="nucleotide sequence ID" value="NZ_JBHRSW010000005.1"/>
</dbReference>
<comment type="caution">
    <text evidence="7">The sequence shown here is derived from an EMBL/GenBank/DDBJ whole genome shotgun (WGS) entry which is preliminary data.</text>
</comment>
<feature type="transmembrane region" description="Helical" evidence="5">
    <location>
        <begin position="369"/>
        <end position="393"/>
    </location>
</feature>
<proteinExistence type="predicted"/>
<evidence type="ECO:0000313" key="7">
    <source>
        <dbReference type="EMBL" id="MFC3120552.1"/>
    </source>
</evidence>
<dbReference type="InterPro" id="IPR013525">
    <property type="entry name" value="ABC2_TM"/>
</dbReference>
<protein>
    <submittedName>
        <fullName evidence="7">ABC transporter permease</fullName>
    </submittedName>
</protein>
<feature type="transmembrane region" description="Helical" evidence="5">
    <location>
        <begin position="319"/>
        <end position="339"/>
    </location>
</feature>
<name>A0ABV7FPZ1_9ALTE</name>
<evidence type="ECO:0000256" key="1">
    <source>
        <dbReference type="ARBA" id="ARBA00004141"/>
    </source>
</evidence>
<dbReference type="PANTHER" id="PTHR43471">
    <property type="entry name" value="ABC TRANSPORTER PERMEASE"/>
    <property type="match status" value="1"/>
</dbReference>
<dbReference type="PANTHER" id="PTHR43471:SF3">
    <property type="entry name" value="ABC TRANSPORTER PERMEASE PROTEIN NATB"/>
    <property type="match status" value="1"/>
</dbReference>
<reference evidence="8" key="1">
    <citation type="journal article" date="2019" name="Int. J. Syst. Evol. Microbiol.">
        <title>The Global Catalogue of Microorganisms (GCM) 10K type strain sequencing project: providing services to taxonomists for standard genome sequencing and annotation.</title>
        <authorList>
            <consortium name="The Broad Institute Genomics Platform"/>
            <consortium name="The Broad Institute Genome Sequencing Center for Infectious Disease"/>
            <person name="Wu L."/>
            <person name="Ma J."/>
        </authorList>
    </citation>
    <scope>NUCLEOTIDE SEQUENCE [LARGE SCALE GENOMIC DNA]</scope>
    <source>
        <strain evidence="8">KCTC 52473</strain>
    </source>
</reference>
<evidence type="ECO:0000313" key="8">
    <source>
        <dbReference type="Proteomes" id="UP001595478"/>
    </source>
</evidence>
<dbReference type="Proteomes" id="UP001595478">
    <property type="component" value="Unassembled WGS sequence"/>
</dbReference>
<organism evidence="7 8">
    <name type="scientific">Agaribacter flavus</name>
    <dbReference type="NCBI Taxonomy" id="1902781"/>
    <lineage>
        <taxon>Bacteria</taxon>
        <taxon>Pseudomonadati</taxon>
        <taxon>Pseudomonadota</taxon>
        <taxon>Gammaproteobacteria</taxon>
        <taxon>Alteromonadales</taxon>
        <taxon>Alteromonadaceae</taxon>
        <taxon>Agaribacter</taxon>
    </lineage>
</organism>
<keyword evidence="2 5" id="KW-0812">Transmembrane</keyword>
<dbReference type="Pfam" id="PF12698">
    <property type="entry name" value="ABC2_membrane_3"/>
    <property type="match status" value="1"/>
</dbReference>
<comment type="subcellular location">
    <subcellularLocation>
        <location evidence="1">Membrane</location>
        <topology evidence="1">Multi-pass membrane protein</topology>
    </subcellularLocation>
</comment>
<evidence type="ECO:0000256" key="4">
    <source>
        <dbReference type="ARBA" id="ARBA00023136"/>
    </source>
</evidence>
<sequence length="401" mass="44429">MWLIFKKEVLELTRDRKTLFFMVALPILVFPLLIGGAVYFMQEAFSEAQTKELNFALVSPVENTELARQLEEMPSLKKVNFDGKSDSEDALKAFVKSGKADFLVAIPANYSEDILNSGQITVKVYLNDAQFNRVQDRIREVLDTLAAMYQRKAFMTLGVDEDTQEGLVKPFVLEKVNVADKRESQGAAFGGMIPYFLFILCLQGAMIPAGDIGAGEKERGTLETLLLSPISRTQIVLGKFFTLCFAGVVSALVTVLSIAIWSIVLSQGMAISMVGEFMAAIGIIDFLLVFLMLVPLVAIFAAVLLSLSIYARSYKEAQGYMTPLVFVVIFPVMIALMPGIELKGVYAWIPLTNVALAIKELIKGTMDYFQLLGIFSSSVLLAGLLIAFCVHWFNREKVLFR</sequence>
<evidence type="ECO:0000256" key="2">
    <source>
        <dbReference type="ARBA" id="ARBA00022692"/>
    </source>
</evidence>
<evidence type="ECO:0000256" key="3">
    <source>
        <dbReference type="ARBA" id="ARBA00022989"/>
    </source>
</evidence>
<feature type="transmembrane region" description="Helical" evidence="5">
    <location>
        <begin position="277"/>
        <end position="307"/>
    </location>
</feature>
<keyword evidence="8" id="KW-1185">Reference proteome</keyword>
<accession>A0ABV7FPZ1</accession>
<feature type="transmembrane region" description="Helical" evidence="5">
    <location>
        <begin position="20"/>
        <end position="41"/>
    </location>
</feature>
<evidence type="ECO:0000256" key="5">
    <source>
        <dbReference type="SAM" id="Phobius"/>
    </source>
</evidence>
<dbReference type="Gene3D" id="3.40.1710.10">
    <property type="entry name" value="abc type-2 transporter like domain"/>
    <property type="match status" value="1"/>
</dbReference>
<feature type="domain" description="ABC-2 type transporter transmembrane" evidence="6">
    <location>
        <begin position="18"/>
        <end position="387"/>
    </location>
</feature>
<evidence type="ECO:0000259" key="6">
    <source>
        <dbReference type="Pfam" id="PF12698"/>
    </source>
</evidence>
<dbReference type="EMBL" id="JBHRSW010000005">
    <property type="protein sequence ID" value="MFC3120552.1"/>
    <property type="molecule type" value="Genomic_DNA"/>
</dbReference>
<keyword evidence="3 5" id="KW-1133">Transmembrane helix</keyword>
<feature type="transmembrane region" description="Helical" evidence="5">
    <location>
        <begin position="240"/>
        <end position="265"/>
    </location>
</feature>
<gene>
    <name evidence="7" type="ORF">ACFOHL_02855</name>
</gene>
<keyword evidence="4 5" id="KW-0472">Membrane</keyword>